<evidence type="ECO:0000256" key="6">
    <source>
        <dbReference type="ARBA" id="ARBA00022833"/>
    </source>
</evidence>
<dbReference type="InterPro" id="IPR001431">
    <property type="entry name" value="Pept_M16_Zn_BS"/>
</dbReference>
<evidence type="ECO:0000256" key="7">
    <source>
        <dbReference type="ARBA" id="ARBA00023049"/>
    </source>
</evidence>
<dbReference type="InterPro" id="IPR011765">
    <property type="entry name" value="Pept_M16_N"/>
</dbReference>
<evidence type="ECO:0000259" key="9">
    <source>
        <dbReference type="Pfam" id="PF00675"/>
    </source>
</evidence>
<keyword evidence="5" id="KW-0378">Hydrolase</keyword>
<dbReference type="EMBL" id="JAGSSW010000001">
    <property type="protein sequence ID" value="MBR8463161.1"/>
    <property type="molecule type" value="Genomic_DNA"/>
</dbReference>
<evidence type="ECO:0000313" key="11">
    <source>
        <dbReference type="EMBL" id="MBR8463161.1"/>
    </source>
</evidence>
<evidence type="ECO:0000256" key="5">
    <source>
        <dbReference type="ARBA" id="ARBA00022801"/>
    </source>
</evidence>
<gene>
    <name evidence="11" type="ORF">KDD93_01050</name>
</gene>
<keyword evidence="12" id="KW-1185">Reference proteome</keyword>
<accession>A0ABS5HFW2</accession>
<keyword evidence="3" id="KW-0645">Protease</keyword>
<feature type="domain" description="Peptidase M16 N-terminal" evidence="9">
    <location>
        <begin position="39"/>
        <end position="158"/>
    </location>
</feature>
<dbReference type="Gene3D" id="3.30.830.10">
    <property type="entry name" value="Metalloenzyme, LuxS/M16 peptidase-like"/>
    <property type="match status" value="4"/>
</dbReference>
<feature type="domain" description="Peptidase M16 C-terminal" evidence="10">
    <location>
        <begin position="194"/>
        <end position="373"/>
    </location>
</feature>
<dbReference type="PANTHER" id="PTHR43690:SF17">
    <property type="entry name" value="PROTEIN YHJJ"/>
    <property type="match status" value="1"/>
</dbReference>
<evidence type="ECO:0000313" key="12">
    <source>
        <dbReference type="Proteomes" id="UP000682951"/>
    </source>
</evidence>
<proteinExistence type="inferred from homology"/>
<sequence length="916" mass="104644">MRKFLLIIFTTISLFAKLNDDPSILQGTLENGLKYYVKQNALPSKTAYFYLVVNSGSTDEELNERGLAHFVEHMAFNGSRDFNKNELIKTLEALGVRFGADLNAQTGYDRTSYNLTIAVNDENLNDVFKVFNNWMDGVKFSPDELEKERGVIIEEARQRNTPGYRLYKKQTKQLFDGSIYLDKAPIGDMKVVLNVSADEIKAFYHRLYQPRFMSFVAVGDFDTQKIVKLIKQNLSSAKNTNSYEHPSKNIPFKNGLSIYNYDTNETGTNTIRISYFDRYEPRTNEKTARKNLINSYISSLLSALYERKSNEENSLFNVSFSRPNLQNQQTMYSFDTNVIKGDFNATLSDMLSVINGVSKYGFTESEFKDVKKSFINSTNTRFEQSKTKKSDTYAKEIVSGIESGNTILSNEDAKDLNLKLLDEISLEEINTEFKRILALNDMRVSVFSTSGYKLDVDKFRAFENNATAYNGHTKPKVIAASLIDDNIKPKSIVSTEFDAKHQIYTYILENGAKVILKDLKTRKNYINFAAISKGGISNLAHPKDGGFATQVSNQSGAGEFNNYEIAKILNGKHISYQKNIDTLSQGYYGSSNTADLKYLFQAINLEFNSPRLDEKVLKLVQTRSLDNLAKNEKLPDYKFSTEFVKFYYNNNERTRPLEKGDITELNIDELKHIVNNKFTNAASYIFVLVGDLDMHIIEPLLQKYIATLPSKKELENFVDDGVRSIRGQHTFKRDYQTSQKSEVNINLINENAKYSRQNAIKAQALGAVLRMALREKVREDNGETYGFSLGINISKYPYEHSTLNIGFTCSPKNVDKILGEVWAIFDDIKANGAINKQHLQNYKKSALLSINKNYDQPDFWQRNIINHELYNYELFDLDEYKDMINSLSNDDITVAAKIYLDRSNQIVSINNPNDKK</sequence>
<comment type="caution">
    <text evidence="11">The sequence shown here is derived from an EMBL/GenBank/DDBJ whole genome shotgun (WGS) entry which is preliminary data.</text>
</comment>
<dbReference type="Pfam" id="PF00675">
    <property type="entry name" value="Peptidase_M16"/>
    <property type="match status" value="1"/>
</dbReference>
<dbReference type="RefSeq" id="WP_212141400.1">
    <property type="nucleotide sequence ID" value="NZ_JAGSSW010000001.1"/>
</dbReference>
<comment type="similarity">
    <text evidence="2 8">Belongs to the peptidase M16 family.</text>
</comment>
<reference evidence="11 12" key="1">
    <citation type="submission" date="2021-04" db="EMBL/GenBank/DDBJ databases">
        <title>Molecular and phenotypic characterization and identification of bacterial isolates recovered from the Anatolian ground squirrels (Spermophilus xanthoprymnus) and which have the potential to form a new species in the Campylobacter genus.</title>
        <authorList>
            <person name="Aydin F."/>
            <person name="Abay S."/>
            <person name="Kayman T."/>
            <person name="Karakaya E."/>
            <person name="Mustak H.K."/>
            <person name="Mustak I.B."/>
            <person name="Bilgin N."/>
            <person name="Duzler A."/>
            <person name="Sahin O."/>
            <person name="Guran O."/>
            <person name="Saticioglu I.B."/>
        </authorList>
    </citation>
    <scope>NUCLEOTIDE SEQUENCE [LARGE SCALE GENOMIC DNA]</scope>
    <source>
        <strain evidence="12">faydin-G24</strain>
    </source>
</reference>
<protein>
    <submittedName>
        <fullName evidence="11">Insulinase family protein</fullName>
    </submittedName>
</protein>
<name>A0ABS5HFW2_9BACT</name>
<keyword evidence="4" id="KW-0479">Metal-binding</keyword>
<evidence type="ECO:0000256" key="4">
    <source>
        <dbReference type="ARBA" id="ARBA00022723"/>
    </source>
</evidence>
<keyword evidence="7" id="KW-0482">Metalloprotease</keyword>
<dbReference type="Pfam" id="PF05193">
    <property type="entry name" value="Peptidase_M16_C"/>
    <property type="match status" value="2"/>
</dbReference>
<evidence type="ECO:0000256" key="8">
    <source>
        <dbReference type="RuleBase" id="RU004447"/>
    </source>
</evidence>
<evidence type="ECO:0000259" key="10">
    <source>
        <dbReference type="Pfam" id="PF05193"/>
    </source>
</evidence>
<feature type="domain" description="Peptidase M16 C-terminal" evidence="10">
    <location>
        <begin position="666"/>
        <end position="844"/>
    </location>
</feature>
<dbReference type="SUPFAM" id="SSF63411">
    <property type="entry name" value="LuxS/MPP-like metallohydrolase"/>
    <property type="match status" value="4"/>
</dbReference>
<dbReference type="InterPro" id="IPR011249">
    <property type="entry name" value="Metalloenz_LuxS/M16"/>
</dbReference>
<dbReference type="Proteomes" id="UP000682951">
    <property type="component" value="Unassembled WGS sequence"/>
</dbReference>
<dbReference type="PANTHER" id="PTHR43690">
    <property type="entry name" value="NARDILYSIN"/>
    <property type="match status" value="1"/>
</dbReference>
<dbReference type="InterPro" id="IPR007863">
    <property type="entry name" value="Peptidase_M16_C"/>
</dbReference>
<comment type="cofactor">
    <cofactor evidence="1">
        <name>Zn(2+)</name>
        <dbReference type="ChEBI" id="CHEBI:29105"/>
    </cofactor>
</comment>
<dbReference type="PROSITE" id="PS00143">
    <property type="entry name" value="INSULINASE"/>
    <property type="match status" value="1"/>
</dbReference>
<keyword evidence="6" id="KW-0862">Zinc</keyword>
<evidence type="ECO:0000256" key="2">
    <source>
        <dbReference type="ARBA" id="ARBA00007261"/>
    </source>
</evidence>
<evidence type="ECO:0000256" key="1">
    <source>
        <dbReference type="ARBA" id="ARBA00001947"/>
    </source>
</evidence>
<dbReference type="InterPro" id="IPR050626">
    <property type="entry name" value="Peptidase_M16"/>
</dbReference>
<organism evidence="11 12">
    <name type="scientific">Campylobacter anatolicus</name>
    <dbReference type="NCBI Taxonomy" id="2829105"/>
    <lineage>
        <taxon>Bacteria</taxon>
        <taxon>Pseudomonadati</taxon>
        <taxon>Campylobacterota</taxon>
        <taxon>Epsilonproteobacteria</taxon>
        <taxon>Campylobacterales</taxon>
        <taxon>Campylobacteraceae</taxon>
        <taxon>Campylobacter</taxon>
    </lineage>
</organism>
<evidence type="ECO:0000256" key="3">
    <source>
        <dbReference type="ARBA" id="ARBA00022670"/>
    </source>
</evidence>